<organism evidence="10 11">
    <name type="scientific">Leptonema illini</name>
    <dbReference type="NCBI Taxonomy" id="183"/>
    <lineage>
        <taxon>Bacteria</taxon>
        <taxon>Pseudomonadati</taxon>
        <taxon>Spirochaetota</taxon>
        <taxon>Spirochaetia</taxon>
        <taxon>Leptospirales</taxon>
        <taxon>Leptospiraceae</taxon>
        <taxon>Leptonema</taxon>
    </lineage>
</organism>
<feature type="binding site" evidence="9">
    <location>
        <begin position="105"/>
        <end position="108"/>
    </location>
    <ligand>
        <name>ATP</name>
        <dbReference type="ChEBI" id="CHEBI:30616"/>
    </ligand>
</feature>
<evidence type="ECO:0000256" key="3">
    <source>
        <dbReference type="ARBA" id="ARBA00022723"/>
    </source>
</evidence>
<keyword evidence="3 9" id="KW-0479">Metal-binding</keyword>
<dbReference type="AlphaFoldDB" id="A0A833H387"/>
<dbReference type="Proteomes" id="UP000460298">
    <property type="component" value="Unassembled WGS sequence"/>
</dbReference>
<comment type="pathway">
    <text evidence="9">Cofactor biosynthesis; biotin biosynthesis; biotin from 7,8-diaminononanoate: step 1/2.</text>
</comment>
<comment type="caution">
    <text evidence="9">Lacks conserved residue(s) required for the propagation of feature annotation.</text>
</comment>
<evidence type="ECO:0000256" key="6">
    <source>
        <dbReference type="ARBA" id="ARBA00022840"/>
    </source>
</evidence>
<protein>
    <recommendedName>
        <fullName evidence="9">ATP-dependent dethiobiotin synthetase BioD</fullName>
        <ecNumber evidence="9">6.3.3.3</ecNumber>
    </recommendedName>
    <alternativeName>
        <fullName evidence="9">DTB synthetase</fullName>
        <shortName evidence="9">DTBS</shortName>
    </alternativeName>
    <alternativeName>
        <fullName evidence="9">Dethiobiotin synthase</fullName>
    </alternativeName>
</protein>
<proteinExistence type="inferred from homology"/>
<feature type="binding site" evidence="9">
    <location>
        <position position="105"/>
    </location>
    <ligand>
        <name>Mg(2+)</name>
        <dbReference type="ChEBI" id="CHEBI:18420"/>
    </ligand>
</feature>
<dbReference type="SUPFAM" id="SSF52540">
    <property type="entry name" value="P-loop containing nucleoside triphosphate hydrolases"/>
    <property type="match status" value="1"/>
</dbReference>
<evidence type="ECO:0000313" key="11">
    <source>
        <dbReference type="Proteomes" id="UP000460298"/>
    </source>
</evidence>
<keyword evidence="1 9" id="KW-0963">Cytoplasm</keyword>
<dbReference type="EMBL" id="WBUI01000005">
    <property type="protein sequence ID" value="KAB2933478.1"/>
    <property type="molecule type" value="Genomic_DNA"/>
</dbReference>
<gene>
    <name evidence="9 10" type="primary">bioD</name>
    <name evidence="10" type="ORF">F9K24_06410</name>
</gene>
<dbReference type="PANTHER" id="PTHR43210">
    <property type="entry name" value="DETHIOBIOTIN SYNTHETASE"/>
    <property type="match status" value="1"/>
</dbReference>
<feature type="binding site" evidence="9">
    <location>
        <position position="43"/>
    </location>
    <ligand>
        <name>substrate</name>
    </ligand>
</feature>
<feature type="active site" evidence="9">
    <location>
        <position position="39"/>
    </location>
</feature>
<keyword evidence="6 9" id="KW-0067">ATP-binding</keyword>
<sequence length="213" mass="23438">MARKALIIAGTDTDAGKTVISGSLLRQYGPLNDNLYYWKPVQTGYPKDDDTATVRRISRCDRVIAGLRFTEPLSPHLAAELEDKSIEPESILEAFHSMDHDLILEGAGGLLVPLNRNTLWIDAIAKMNAPVLLVARSGLGTINHTLLSLEALRLRQIPVVTIAFFGPKERSTEDNMRTIADFSGLPVFGPIRYDDAAKLQIDPTGLLRHLLLA</sequence>
<name>A0A833H387_9LEPT</name>
<comment type="catalytic activity">
    <reaction evidence="8">
        <text>(7R,8S)-8-amino-7-(carboxyamino)nonanoate + ATP = (4R,5S)-dethiobiotin + ADP + phosphate + H(+)</text>
        <dbReference type="Rhea" id="RHEA:63684"/>
        <dbReference type="ChEBI" id="CHEBI:15378"/>
        <dbReference type="ChEBI" id="CHEBI:30616"/>
        <dbReference type="ChEBI" id="CHEBI:43474"/>
        <dbReference type="ChEBI" id="CHEBI:149470"/>
        <dbReference type="ChEBI" id="CHEBI:149473"/>
        <dbReference type="ChEBI" id="CHEBI:456216"/>
    </reaction>
</comment>
<dbReference type="Pfam" id="PF13500">
    <property type="entry name" value="AAA_26"/>
    <property type="match status" value="1"/>
</dbReference>
<dbReference type="Gene3D" id="3.40.50.300">
    <property type="entry name" value="P-loop containing nucleotide triphosphate hydrolases"/>
    <property type="match status" value="1"/>
</dbReference>
<comment type="caution">
    <text evidence="10">The sequence shown here is derived from an EMBL/GenBank/DDBJ whole genome shotgun (WGS) entry which is preliminary data.</text>
</comment>
<dbReference type="GO" id="GO:0005829">
    <property type="term" value="C:cytosol"/>
    <property type="evidence" value="ECO:0007669"/>
    <property type="project" value="TreeGrafter"/>
</dbReference>
<keyword evidence="5 9" id="KW-0093">Biotin biosynthesis</keyword>
<evidence type="ECO:0000313" key="10">
    <source>
        <dbReference type="EMBL" id="KAB2933478.1"/>
    </source>
</evidence>
<comment type="function">
    <text evidence="9">Catalyzes a mechanistically unusual reaction, the ATP-dependent insertion of CO2 between the N7 and N8 nitrogen atoms of 7,8-diaminopelargonic acid (DAPA, also called 7,8-diammoniononanoate) to form a ureido ring.</text>
</comment>
<comment type="similarity">
    <text evidence="9">Belongs to the dethiobiotin synthetase family.</text>
</comment>
<feature type="binding site" evidence="9">
    <location>
        <position position="18"/>
    </location>
    <ligand>
        <name>Mg(2+)</name>
        <dbReference type="ChEBI" id="CHEBI:18420"/>
    </ligand>
</feature>
<keyword evidence="4 9" id="KW-0547">Nucleotide-binding</keyword>
<dbReference type="InterPro" id="IPR027417">
    <property type="entry name" value="P-loop_NTPase"/>
</dbReference>
<dbReference type="NCBIfam" id="TIGR00347">
    <property type="entry name" value="bioD"/>
    <property type="match status" value="1"/>
</dbReference>
<keyword evidence="2 9" id="KW-0436">Ligase</keyword>
<dbReference type="CDD" id="cd03109">
    <property type="entry name" value="DTBS"/>
    <property type="match status" value="1"/>
</dbReference>
<feature type="binding site" evidence="9">
    <location>
        <position position="50"/>
    </location>
    <ligand>
        <name>Mg(2+)</name>
        <dbReference type="ChEBI" id="CHEBI:18420"/>
    </ligand>
</feature>
<dbReference type="GO" id="GO:0005524">
    <property type="term" value="F:ATP binding"/>
    <property type="evidence" value="ECO:0007669"/>
    <property type="project" value="UniProtKB-UniRule"/>
</dbReference>
<comment type="subcellular location">
    <subcellularLocation>
        <location evidence="9">Cytoplasm</location>
    </subcellularLocation>
</comment>
<dbReference type="HAMAP" id="MF_00336">
    <property type="entry name" value="BioD"/>
    <property type="match status" value="1"/>
</dbReference>
<evidence type="ECO:0000256" key="4">
    <source>
        <dbReference type="ARBA" id="ARBA00022741"/>
    </source>
</evidence>
<dbReference type="PIRSF" id="PIRSF006755">
    <property type="entry name" value="DTB_synth"/>
    <property type="match status" value="1"/>
</dbReference>
<evidence type="ECO:0000256" key="9">
    <source>
        <dbReference type="HAMAP-Rule" id="MF_00336"/>
    </source>
</evidence>
<dbReference type="InterPro" id="IPR004472">
    <property type="entry name" value="DTB_synth_BioD"/>
</dbReference>
<dbReference type="GO" id="GO:0004141">
    <property type="term" value="F:dethiobiotin synthase activity"/>
    <property type="evidence" value="ECO:0007669"/>
    <property type="project" value="UniProtKB-UniRule"/>
</dbReference>
<accession>A0A833H387</accession>
<comment type="catalytic activity">
    <reaction evidence="9">
        <text>(7R,8S)-7,8-diammoniononanoate + CO2 + ATP = (4R,5S)-dethiobiotin + ADP + phosphate + 3 H(+)</text>
        <dbReference type="Rhea" id="RHEA:15805"/>
        <dbReference type="ChEBI" id="CHEBI:15378"/>
        <dbReference type="ChEBI" id="CHEBI:16526"/>
        <dbReference type="ChEBI" id="CHEBI:30616"/>
        <dbReference type="ChEBI" id="CHEBI:43474"/>
        <dbReference type="ChEBI" id="CHEBI:149469"/>
        <dbReference type="ChEBI" id="CHEBI:149473"/>
        <dbReference type="ChEBI" id="CHEBI:456216"/>
        <dbReference type="EC" id="6.3.3.3"/>
    </reaction>
</comment>
<dbReference type="GO" id="GO:0000287">
    <property type="term" value="F:magnesium ion binding"/>
    <property type="evidence" value="ECO:0007669"/>
    <property type="project" value="UniProtKB-UniRule"/>
</dbReference>
<comment type="cofactor">
    <cofactor evidence="9">
        <name>Mg(2+)</name>
        <dbReference type="ChEBI" id="CHEBI:18420"/>
    </cofactor>
</comment>
<comment type="subunit">
    <text evidence="9">Homodimer.</text>
</comment>
<evidence type="ECO:0000256" key="5">
    <source>
        <dbReference type="ARBA" id="ARBA00022756"/>
    </source>
</evidence>
<feature type="binding site" evidence="9">
    <location>
        <begin position="14"/>
        <end position="19"/>
    </location>
    <ligand>
        <name>ATP</name>
        <dbReference type="ChEBI" id="CHEBI:30616"/>
    </ligand>
</feature>
<dbReference type="PANTHER" id="PTHR43210:SF2">
    <property type="entry name" value="ATP-DEPENDENT DETHIOBIOTIN SYNTHETASE BIOD 2"/>
    <property type="match status" value="1"/>
</dbReference>
<keyword evidence="7 9" id="KW-0460">Magnesium</keyword>
<evidence type="ECO:0000256" key="1">
    <source>
        <dbReference type="ARBA" id="ARBA00022490"/>
    </source>
</evidence>
<evidence type="ECO:0000256" key="8">
    <source>
        <dbReference type="ARBA" id="ARBA00047386"/>
    </source>
</evidence>
<evidence type="ECO:0000256" key="2">
    <source>
        <dbReference type="ARBA" id="ARBA00022598"/>
    </source>
</evidence>
<feature type="binding site" evidence="9">
    <location>
        <position position="50"/>
    </location>
    <ligand>
        <name>ATP</name>
        <dbReference type="ChEBI" id="CHEBI:30616"/>
    </ligand>
</feature>
<evidence type="ECO:0000256" key="7">
    <source>
        <dbReference type="ARBA" id="ARBA00022842"/>
    </source>
</evidence>
<dbReference type="UniPathway" id="UPA00078">
    <property type="reaction ID" value="UER00161"/>
</dbReference>
<dbReference type="GO" id="GO:0009102">
    <property type="term" value="P:biotin biosynthetic process"/>
    <property type="evidence" value="ECO:0007669"/>
    <property type="project" value="UniProtKB-UniRule"/>
</dbReference>
<dbReference type="EC" id="6.3.3.3" evidence="9"/>
<reference evidence="10 11" key="1">
    <citation type="submission" date="2019-10" db="EMBL/GenBank/DDBJ databases">
        <title>Extracellular Electron Transfer in a Candidatus Methanoperedens spp. Enrichment Culture.</title>
        <authorList>
            <person name="Berger S."/>
            <person name="Rangel Shaw D."/>
            <person name="Berben T."/>
            <person name="In 'T Zandt M."/>
            <person name="Frank J."/>
            <person name="Reimann J."/>
            <person name="Jetten M.S.M."/>
            <person name="Welte C.U."/>
        </authorList>
    </citation>
    <scope>NUCLEOTIDE SEQUENCE [LARGE SCALE GENOMIC DNA]</scope>
    <source>
        <strain evidence="10">SB12</strain>
    </source>
</reference>